<evidence type="ECO:0000313" key="3">
    <source>
        <dbReference type="Proteomes" id="UP001432322"/>
    </source>
</evidence>
<feature type="compositionally biased region" description="Pro residues" evidence="1">
    <location>
        <begin position="253"/>
        <end position="266"/>
    </location>
</feature>
<organism evidence="2 3">
    <name type="scientific">Pristionchus fissidentatus</name>
    <dbReference type="NCBI Taxonomy" id="1538716"/>
    <lineage>
        <taxon>Eukaryota</taxon>
        <taxon>Metazoa</taxon>
        <taxon>Ecdysozoa</taxon>
        <taxon>Nematoda</taxon>
        <taxon>Chromadorea</taxon>
        <taxon>Rhabditida</taxon>
        <taxon>Rhabditina</taxon>
        <taxon>Diplogasteromorpha</taxon>
        <taxon>Diplogasteroidea</taxon>
        <taxon>Neodiplogasteridae</taxon>
        <taxon>Pristionchus</taxon>
    </lineage>
</organism>
<comment type="caution">
    <text evidence="2">The sequence shown here is derived from an EMBL/GenBank/DDBJ whole genome shotgun (WGS) entry which is preliminary data.</text>
</comment>
<accession>A0AAV5W6X8</accession>
<keyword evidence="3" id="KW-1185">Reference proteome</keyword>
<feature type="non-terminal residue" evidence="2">
    <location>
        <position position="374"/>
    </location>
</feature>
<proteinExistence type="predicted"/>
<gene>
    <name evidence="2" type="ORF">PFISCL1PPCAC_19228</name>
</gene>
<dbReference type="Proteomes" id="UP001432322">
    <property type="component" value="Unassembled WGS sequence"/>
</dbReference>
<feature type="region of interest" description="Disordered" evidence="1">
    <location>
        <begin position="339"/>
        <end position="374"/>
    </location>
</feature>
<dbReference type="EMBL" id="BTSY01000005">
    <property type="protein sequence ID" value="GMT27931.1"/>
    <property type="molecule type" value="Genomic_DNA"/>
</dbReference>
<dbReference type="AlphaFoldDB" id="A0AAV5W6X8"/>
<evidence type="ECO:0000313" key="2">
    <source>
        <dbReference type="EMBL" id="GMT27931.1"/>
    </source>
</evidence>
<feature type="region of interest" description="Disordered" evidence="1">
    <location>
        <begin position="242"/>
        <end position="321"/>
    </location>
</feature>
<protein>
    <submittedName>
        <fullName evidence="2">Uncharacterized protein</fullName>
    </submittedName>
</protein>
<reference evidence="2" key="1">
    <citation type="submission" date="2023-10" db="EMBL/GenBank/DDBJ databases">
        <title>Genome assembly of Pristionchus species.</title>
        <authorList>
            <person name="Yoshida K."/>
            <person name="Sommer R.J."/>
        </authorList>
    </citation>
    <scope>NUCLEOTIDE SEQUENCE</scope>
    <source>
        <strain evidence="2">RS5133</strain>
    </source>
</reference>
<name>A0AAV5W6X8_9BILA</name>
<feature type="compositionally biased region" description="Low complexity" evidence="1">
    <location>
        <begin position="300"/>
        <end position="321"/>
    </location>
</feature>
<feature type="non-terminal residue" evidence="2">
    <location>
        <position position="1"/>
    </location>
</feature>
<sequence length="374" mass="41614">QCTSSTSAAHCSRQLCDIKERDGKVPACVFVRDGPSQHYACIRVEEEKEMGCSVMKGRHGHKVACLCRDVDMCNVDLAERVDGGGDQRREFKVPAELLSEPSEPWVESVRVKQSREEKKYDVLLTPDRDDSLGVAPSVVDFFDEEGEEEGRRRGGQRDRDFWSEEDEKVRWSYGRMEKHRGSPSYRPVHGVDNRELVPLSVVRLGEGKRTKLDENIIDLTNSWPSLPPPPLYPPYPLFPYHPSSPSPTTTSTLPPPPPPPSRPPTPFTIGRINTFLDRPSSDPVPYPKQRWDDLPPVPNPTTTTTTTTTTEPPTTTTRRPPTVSWSRYVVSTTTTTVAPTTTTTTVPSTTITTVPSTTTTTTVPPTTTTTTETP</sequence>
<evidence type="ECO:0000256" key="1">
    <source>
        <dbReference type="SAM" id="MobiDB-lite"/>
    </source>
</evidence>